<dbReference type="OrthoDB" id="674604at2759"/>
<dbReference type="Pfam" id="PF17107">
    <property type="entry name" value="SesA"/>
    <property type="match status" value="1"/>
</dbReference>
<name>A0A2T3B2N6_AMORE</name>
<gene>
    <name evidence="3" type="ORF">M430DRAFT_35221</name>
</gene>
<reference evidence="3 4" key="1">
    <citation type="journal article" date="2018" name="New Phytol.">
        <title>Comparative genomics and transcriptomics depict ericoid mycorrhizal fungi as versatile saprotrophs and plant mutualists.</title>
        <authorList>
            <person name="Martino E."/>
            <person name="Morin E."/>
            <person name="Grelet G.A."/>
            <person name="Kuo A."/>
            <person name="Kohler A."/>
            <person name="Daghino S."/>
            <person name="Barry K.W."/>
            <person name="Cichocki N."/>
            <person name="Clum A."/>
            <person name="Dockter R.B."/>
            <person name="Hainaut M."/>
            <person name="Kuo R.C."/>
            <person name="LaButti K."/>
            <person name="Lindahl B.D."/>
            <person name="Lindquist E.A."/>
            <person name="Lipzen A."/>
            <person name="Khouja H.R."/>
            <person name="Magnuson J."/>
            <person name="Murat C."/>
            <person name="Ohm R.A."/>
            <person name="Singer S.W."/>
            <person name="Spatafora J.W."/>
            <person name="Wang M."/>
            <person name="Veneault-Fourrey C."/>
            <person name="Henrissat B."/>
            <person name="Grigoriev I.V."/>
            <person name="Martin F.M."/>
            <person name="Perotto S."/>
        </authorList>
    </citation>
    <scope>NUCLEOTIDE SEQUENCE [LARGE SCALE GENOMIC DNA]</scope>
    <source>
        <strain evidence="3 4">ATCC 22711</strain>
    </source>
</reference>
<feature type="transmembrane region" description="Helical" evidence="1">
    <location>
        <begin position="230"/>
        <end position="248"/>
    </location>
</feature>
<sequence length="650" mass="71983">MSGAEAIIAVISSIISIVDGTKRIYDAATSVEDLPEAFHEVAGRLSIVTNILDASKQYLKEGDINEDSCKGVKHVVEACQEKAKKLDDLFQKVIPSDSASRRQRYFSAVRTLGKGNEVEKLMKGMLEDVQLLACERDMNIATRVQQEQIAKAITELLAIPPSVPEHVFQETGFTANSSGSGTQTNFNAQGEYIAQSEPGEARQYNSGGGAIFKAPICNHSTTSGSRRLEYIITVLCTLLPIIICILMVQLRNLTRPLFQGINDDHGWVEGWINNCRSRAVLDNPDPGNPATVNQAFNFTGTGIDEKAMCSTFLRCILYQATGDYPTYWSSAASILAFIPTIVGLLSNSIEEIVALADEAPMLALLLALSSTSSFSSRFTDSEAPQMFEQHAGYILAAERSIVHLVSKSLHHNERGRGGRWFKNEKFHMGVAMTALIVCTGAVWFSVWMLTCYGCVVWSCPVKLHTSLWVALSQVLAVLNIALRSSVFRTEQITLRIPKNARADIARTSRLVLSRPGQGRMPTLERWETLTHEAVRDITVALRCRRHGWKRWFIQTTSSVISFALYTFSTVVLASMMLIMPVTACYIMVIFSVAGGVGRLVGYWARSSSRLGKAVIAFDVPEIHMKDLKERLENVNWQNLDIELTERQVAK</sequence>
<feature type="domain" description="NACHT-NTPase and P-loop NTPases N-terminal" evidence="2">
    <location>
        <begin position="11"/>
        <end position="132"/>
    </location>
</feature>
<keyword evidence="1" id="KW-1133">Transmembrane helix</keyword>
<evidence type="ECO:0000259" key="2">
    <source>
        <dbReference type="Pfam" id="PF17107"/>
    </source>
</evidence>
<evidence type="ECO:0000256" key="1">
    <source>
        <dbReference type="SAM" id="Phobius"/>
    </source>
</evidence>
<accession>A0A2T3B2N6</accession>
<organism evidence="3 4">
    <name type="scientific">Amorphotheca resinae ATCC 22711</name>
    <dbReference type="NCBI Taxonomy" id="857342"/>
    <lineage>
        <taxon>Eukaryota</taxon>
        <taxon>Fungi</taxon>
        <taxon>Dikarya</taxon>
        <taxon>Ascomycota</taxon>
        <taxon>Pezizomycotina</taxon>
        <taxon>Leotiomycetes</taxon>
        <taxon>Helotiales</taxon>
        <taxon>Amorphothecaceae</taxon>
        <taxon>Amorphotheca</taxon>
    </lineage>
</organism>
<feature type="transmembrane region" description="Helical" evidence="1">
    <location>
        <begin position="467"/>
        <end position="486"/>
    </location>
</feature>
<dbReference type="InParanoid" id="A0A2T3B2N6"/>
<dbReference type="STRING" id="857342.A0A2T3B2N6"/>
<proteinExistence type="predicted"/>
<feature type="transmembrane region" description="Helical" evidence="1">
    <location>
        <begin position="585"/>
        <end position="604"/>
    </location>
</feature>
<dbReference type="AlphaFoldDB" id="A0A2T3B2N6"/>
<dbReference type="RefSeq" id="XP_024721168.1">
    <property type="nucleotide sequence ID" value="XM_024866700.1"/>
</dbReference>
<dbReference type="GeneID" id="36574781"/>
<keyword evidence="1" id="KW-0812">Transmembrane</keyword>
<dbReference type="InterPro" id="IPR031352">
    <property type="entry name" value="SesA"/>
</dbReference>
<protein>
    <recommendedName>
        <fullName evidence="2">NACHT-NTPase and P-loop NTPases N-terminal domain-containing protein</fullName>
    </recommendedName>
</protein>
<keyword evidence="1" id="KW-0472">Membrane</keyword>
<evidence type="ECO:0000313" key="3">
    <source>
        <dbReference type="EMBL" id="PSS18816.1"/>
    </source>
</evidence>
<dbReference type="EMBL" id="KZ679011">
    <property type="protein sequence ID" value="PSS18816.1"/>
    <property type="molecule type" value="Genomic_DNA"/>
</dbReference>
<evidence type="ECO:0000313" key="4">
    <source>
        <dbReference type="Proteomes" id="UP000241818"/>
    </source>
</evidence>
<dbReference type="Proteomes" id="UP000241818">
    <property type="component" value="Unassembled WGS sequence"/>
</dbReference>
<keyword evidence="4" id="KW-1185">Reference proteome</keyword>
<feature type="transmembrane region" description="Helical" evidence="1">
    <location>
        <begin position="426"/>
        <end position="447"/>
    </location>
</feature>
<feature type="transmembrane region" description="Helical" evidence="1">
    <location>
        <begin position="551"/>
        <end position="579"/>
    </location>
</feature>